<evidence type="ECO:0000256" key="2">
    <source>
        <dbReference type="ARBA" id="ARBA00006727"/>
    </source>
</evidence>
<accession>A0A9P6MHX9</accession>
<proteinExistence type="inferred from homology"/>
<dbReference type="PANTHER" id="PTHR11360:SF284">
    <property type="entry name" value="EG:103B4.3 PROTEIN-RELATED"/>
    <property type="match status" value="1"/>
</dbReference>
<comment type="caution">
    <text evidence="5">The sequence shown here is derived from an EMBL/GenBank/DDBJ whole genome shotgun (WGS) entry which is preliminary data.</text>
</comment>
<dbReference type="InterPro" id="IPR011701">
    <property type="entry name" value="MFS"/>
</dbReference>
<feature type="transmembrane region" description="Helical" evidence="3">
    <location>
        <begin position="332"/>
        <end position="350"/>
    </location>
</feature>
<keyword evidence="6" id="KW-1185">Reference proteome</keyword>
<dbReference type="OrthoDB" id="6499973at2759"/>
<comment type="similarity">
    <text evidence="2">Belongs to the major facilitator superfamily. Monocarboxylate porter (TC 2.A.1.13) family.</text>
</comment>
<evidence type="ECO:0000313" key="5">
    <source>
        <dbReference type="EMBL" id="KAG0001087.1"/>
    </source>
</evidence>
<dbReference type="Pfam" id="PF07690">
    <property type="entry name" value="MFS_1"/>
    <property type="match status" value="1"/>
</dbReference>
<feature type="transmembrane region" description="Helical" evidence="3">
    <location>
        <begin position="194"/>
        <end position="213"/>
    </location>
</feature>
<name>A0A9P6MHX9_9FUNG</name>
<comment type="subcellular location">
    <subcellularLocation>
        <location evidence="1">Membrane</location>
        <topology evidence="1">Multi-pass membrane protein</topology>
    </subcellularLocation>
</comment>
<feature type="transmembrane region" description="Helical" evidence="3">
    <location>
        <begin position="356"/>
        <end position="381"/>
    </location>
</feature>
<evidence type="ECO:0000259" key="4">
    <source>
        <dbReference type="PROSITE" id="PS50850"/>
    </source>
</evidence>
<feature type="transmembrane region" description="Helical" evidence="3">
    <location>
        <begin position="270"/>
        <end position="291"/>
    </location>
</feature>
<dbReference type="EMBL" id="JAAAHW010000565">
    <property type="protein sequence ID" value="KAG0001087.1"/>
    <property type="molecule type" value="Genomic_DNA"/>
</dbReference>
<dbReference type="GO" id="GO:0016020">
    <property type="term" value="C:membrane"/>
    <property type="evidence" value="ECO:0007669"/>
    <property type="project" value="UniProtKB-SubCell"/>
</dbReference>
<dbReference type="PANTHER" id="PTHR11360">
    <property type="entry name" value="MONOCARBOXYLATE TRANSPORTER"/>
    <property type="match status" value="1"/>
</dbReference>
<gene>
    <name evidence="5" type="ORF">BGZ65_003812</name>
</gene>
<dbReference type="PROSITE" id="PS50850">
    <property type="entry name" value="MFS"/>
    <property type="match status" value="1"/>
</dbReference>
<protein>
    <recommendedName>
        <fullName evidence="4">Major facilitator superfamily (MFS) profile domain-containing protein</fullName>
    </recommendedName>
</protein>
<feature type="domain" description="Major facilitator superfamily (MFS) profile" evidence="4">
    <location>
        <begin position="268"/>
        <end position="456"/>
    </location>
</feature>
<sequence length="456" mass="48190">MTSSTTTTQTTKGPTTTVLVPVPDVMPLPASIPDSCVIDVSSTPTSTSDILGIVSEKTLMESSSALQEIKKAPPRFSPTKATSQEEDCTLCPDDYDGDDAAFGKETIPLTFPDGGFGWAVVFGAFMIQFCRFGLRPVIAAGIFISGSGMIMASFAQNVWQLYLSQGLMFGFGAGMALFNSVAIPVQWFDKKRGLASGITVAGSGLGGATLASLNRWIISRAGYKWALRTMGISSITIVLSVLFCIRARIPPRKRGGPLLDVSMFKDRGFTLMYLMGMLVTFGYLVPVFLLPKFAVDLGLTPEVGSSLVSIFAGVNAVSRILLGFVADWYGPLNVLILSSVFSGLACLILWTNTQGLAMAIVFVVIYGANAGGFNSLFPVVAADVIGVEKLAAAVGLLYSGNFFGNLLGTPLASAIIVASGGSYTGTMIFAGSAPILGAVLLLLIRFKDEKRIFVKM</sequence>
<evidence type="ECO:0000256" key="3">
    <source>
        <dbReference type="SAM" id="Phobius"/>
    </source>
</evidence>
<dbReference type="InterPro" id="IPR020846">
    <property type="entry name" value="MFS_dom"/>
</dbReference>
<dbReference type="InterPro" id="IPR036259">
    <property type="entry name" value="MFS_trans_sf"/>
</dbReference>
<feature type="transmembrane region" description="Helical" evidence="3">
    <location>
        <begin position="161"/>
        <end position="182"/>
    </location>
</feature>
<dbReference type="GO" id="GO:0022857">
    <property type="term" value="F:transmembrane transporter activity"/>
    <property type="evidence" value="ECO:0007669"/>
    <property type="project" value="InterPro"/>
</dbReference>
<dbReference type="InterPro" id="IPR050327">
    <property type="entry name" value="Proton-linked_MCT"/>
</dbReference>
<feature type="transmembrane region" description="Helical" evidence="3">
    <location>
        <begin position="427"/>
        <end position="446"/>
    </location>
</feature>
<keyword evidence="3" id="KW-0472">Membrane</keyword>
<organism evidence="5 6">
    <name type="scientific">Modicella reniformis</name>
    <dbReference type="NCBI Taxonomy" id="1440133"/>
    <lineage>
        <taxon>Eukaryota</taxon>
        <taxon>Fungi</taxon>
        <taxon>Fungi incertae sedis</taxon>
        <taxon>Mucoromycota</taxon>
        <taxon>Mortierellomycotina</taxon>
        <taxon>Mortierellomycetes</taxon>
        <taxon>Mortierellales</taxon>
        <taxon>Mortierellaceae</taxon>
        <taxon>Modicella</taxon>
    </lineage>
</organism>
<dbReference type="Gene3D" id="1.20.1250.20">
    <property type="entry name" value="MFS general substrate transporter like domains"/>
    <property type="match status" value="2"/>
</dbReference>
<feature type="transmembrane region" description="Helical" evidence="3">
    <location>
        <begin position="136"/>
        <end position="155"/>
    </location>
</feature>
<dbReference type="SUPFAM" id="SSF103473">
    <property type="entry name" value="MFS general substrate transporter"/>
    <property type="match status" value="1"/>
</dbReference>
<feature type="transmembrane region" description="Helical" evidence="3">
    <location>
        <begin position="225"/>
        <end position="249"/>
    </location>
</feature>
<reference evidence="5" key="1">
    <citation type="journal article" date="2020" name="Fungal Divers.">
        <title>Resolving the Mortierellaceae phylogeny through synthesis of multi-gene phylogenetics and phylogenomics.</title>
        <authorList>
            <person name="Vandepol N."/>
            <person name="Liber J."/>
            <person name="Desiro A."/>
            <person name="Na H."/>
            <person name="Kennedy M."/>
            <person name="Barry K."/>
            <person name="Grigoriev I.V."/>
            <person name="Miller A.N."/>
            <person name="O'Donnell K."/>
            <person name="Stajich J.E."/>
            <person name="Bonito G."/>
        </authorList>
    </citation>
    <scope>NUCLEOTIDE SEQUENCE</scope>
    <source>
        <strain evidence="5">MES-2147</strain>
    </source>
</reference>
<feature type="transmembrane region" description="Helical" evidence="3">
    <location>
        <begin position="303"/>
        <end position="325"/>
    </location>
</feature>
<keyword evidence="3" id="KW-0812">Transmembrane</keyword>
<evidence type="ECO:0000256" key="1">
    <source>
        <dbReference type="ARBA" id="ARBA00004141"/>
    </source>
</evidence>
<keyword evidence="3" id="KW-1133">Transmembrane helix</keyword>
<evidence type="ECO:0000313" key="6">
    <source>
        <dbReference type="Proteomes" id="UP000749646"/>
    </source>
</evidence>
<dbReference type="AlphaFoldDB" id="A0A9P6MHX9"/>
<dbReference type="Proteomes" id="UP000749646">
    <property type="component" value="Unassembled WGS sequence"/>
</dbReference>